<evidence type="ECO:0000313" key="1">
    <source>
        <dbReference type="EMBL" id="TNN75454.1"/>
    </source>
</evidence>
<organism evidence="1 2">
    <name type="scientific">Liparis tanakae</name>
    <name type="common">Tanaka's snailfish</name>
    <dbReference type="NCBI Taxonomy" id="230148"/>
    <lineage>
        <taxon>Eukaryota</taxon>
        <taxon>Metazoa</taxon>
        <taxon>Chordata</taxon>
        <taxon>Craniata</taxon>
        <taxon>Vertebrata</taxon>
        <taxon>Euteleostomi</taxon>
        <taxon>Actinopterygii</taxon>
        <taxon>Neopterygii</taxon>
        <taxon>Teleostei</taxon>
        <taxon>Neoteleostei</taxon>
        <taxon>Acanthomorphata</taxon>
        <taxon>Eupercaria</taxon>
        <taxon>Perciformes</taxon>
        <taxon>Cottioidei</taxon>
        <taxon>Cottales</taxon>
        <taxon>Liparidae</taxon>
        <taxon>Liparis</taxon>
    </lineage>
</organism>
<comment type="caution">
    <text evidence="1">The sequence shown here is derived from an EMBL/GenBank/DDBJ whole genome shotgun (WGS) entry which is preliminary data.</text>
</comment>
<protein>
    <submittedName>
        <fullName evidence="1">Uncharacterized protein</fullName>
    </submittedName>
</protein>
<dbReference type="EMBL" id="SRLO01000103">
    <property type="protein sequence ID" value="TNN75454.1"/>
    <property type="molecule type" value="Genomic_DNA"/>
</dbReference>
<gene>
    <name evidence="1" type="ORF">EYF80_014266</name>
</gene>
<dbReference type="Proteomes" id="UP000314294">
    <property type="component" value="Unassembled WGS sequence"/>
</dbReference>
<evidence type="ECO:0000313" key="2">
    <source>
        <dbReference type="Proteomes" id="UP000314294"/>
    </source>
</evidence>
<name>A0A4Z2IDI9_9TELE</name>
<proteinExistence type="predicted"/>
<accession>A0A4Z2IDI9</accession>
<sequence>MPCSLFDNTFYDQRYQAIVNLSRDLKVAFQRCSCGLWERKESKADKDRIKSSTLCRHPLFHKDTSE</sequence>
<dbReference type="AlphaFoldDB" id="A0A4Z2IDI9"/>
<keyword evidence="2" id="KW-1185">Reference proteome</keyword>
<reference evidence="1 2" key="1">
    <citation type="submission" date="2019-03" db="EMBL/GenBank/DDBJ databases">
        <title>First draft genome of Liparis tanakae, snailfish: a comprehensive survey of snailfish specific genes.</title>
        <authorList>
            <person name="Kim W."/>
            <person name="Song I."/>
            <person name="Jeong J.-H."/>
            <person name="Kim D."/>
            <person name="Kim S."/>
            <person name="Ryu S."/>
            <person name="Song J.Y."/>
            <person name="Lee S.K."/>
        </authorList>
    </citation>
    <scope>NUCLEOTIDE SEQUENCE [LARGE SCALE GENOMIC DNA]</scope>
    <source>
        <tissue evidence="1">Muscle</tissue>
    </source>
</reference>